<proteinExistence type="predicted"/>
<accession>A0AAN0T880</accession>
<protein>
    <submittedName>
        <fullName evidence="1">Uncharacterized protein</fullName>
    </submittedName>
</protein>
<evidence type="ECO:0000313" key="1">
    <source>
        <dbReference type="EMBL" id="AJO23435.1"/>
    </source>
</evidence>
<dbReference type="Proteomes" id="UP000032024">
    <property type="component" value="Chromosome"/>
</dbReference>
<dbReference type="EMBL" id="CP010525">
    <property type="protein sequence ID" value="AJO23435.1"/>
    <property type="molecule type" value="Genomic_DNA"/>
</dbReference>
<sequence>MLTFRQKIEISFLSEMKKQQEIKKFPANAPVAGREAR</sequence>
<organism evidence="1 2">
    <name type="scientific">Heyndrickxia coagulans</name>
    <name type="common">Weizmannia coagulans</name>
    <dbReference type="NCBI Taxonomy" id="1398"/>
    <lineage>
        <taxon>Bacteria</taxon>
        <taxon>Bacillati</taxon>
        <taxon>Bacillota</taxon>
        <taxon>Bacilli</taxon>
        <taxon>Bacillales</taxon>
        <taxon>Bacillaceae</taxon>
        <taxon>Heyndrickxia</taxon>
    </lineage>
</organism>
<name>A0AAN0T880_HEYCO</name>
<evidence type="ECO:0000313" key="2">
    <source>
        <dbReference type="Proteomes" id="UP000032024"/>
    </source>
</evidence>
<gene>
    <name evidence="1" type="ORF">SB48_HM08orf04205</name>
</gene>
<dbReference type="AlphaFoldDB" id="A0AAN0T880"/>
<reference evidence="2" key="1">
    <citation type="submission" date="2015-01" db="EMBL/GenBank/DDBJ databases">
        <title>Comparative genome analysis of Bacillus coagulans HM-08, Clostridium butyricum HM-68, Bacillus subtilis HM-66 and Bacillus paralicheniformis BL-09.</title>
        <authorList>
            <person name="Zhang H."/>
        </authorList>
    </citation>
    <scope>NUCLEOTIDE SEQUENCE [LARGE SCALE GENOMIC DNA]</scope>
    <source>
        <strain evidence="2">HM-08</strain>
    </source>
</reference>
<keyword evidence="2" id="KW-1185">Reference proteome</keyword>